<dbReference type="Pfam" id="PF13439">
    <property type="entry name" value="Glyco_transf_4"/>
    <property type="match status" value="1"/>
</dbReference>
<feature type="domain" description="Glycosyltransferase subfamily 4-like N-terminal" evidence="2">
    <location>
        <begin position="4"/>
        <end position="157"/>
    </location>
</feature>
<evidence type="ECO:0000313" key="3">
    <source>
        <dbReference type="EMBL" id="ELY63481.1"/>
    </source>
</evidence>
<evidence type="ECO:0000313" key="4">
    <source>
        <dbReference type="Proteomes" id="UP000011632"/>
    </source>
</evidence>
<dbReference type="GO" id="GO:0016757">
    <property type="term" value="F:glycosyltransferase activity"/>
    <property type="evidence" value="ECO:0007669"/>
    <property type="project" value="InterPro"/>
</dbReference>
<dbReference type="Proteomes" id="UP000011632">
    <property type="component" value="Unassembled WGS sequence"/>
</dbReference>
<feature type="domain" description="Glycosyl transferase family 1" evidence="1">
    <location>
        <begin position="172"/>
        <end position="328"/>
    </location>
</feature>
<dbReference type="PANTHER" id="PTHR12526">
    <property type="entry name" value="GLYCOSYLTRANSFERASE"/>
    <property type="match status" value="1"/>
</dbReference>
<dbReference type="PANTHER" id="PTHR12526:SF630">
    <property type="entry name" value="GLYCOSYLTRANSFERASE"/>
    <property type="match status" value="1"/>
</dbReference>
<comment type="caution">
    <text evidence="3">The sequence shown here is derived from an EMBL/GenBank/DDBJ whole genome shotgun (WGS) entry which is preliminary data.</text>
</comment>
<dbReference type="Pfam" id="PF00534">
    <property type="entry name" value="Glycos_transf_1"/>
    <property type="match status" value="1"/>
</dbReference>
<dbReference type="SUPFAM" id="SSF53756">
    <property type="entry name" value="UDP-Glycosyltransferase/glycogen phosphorylase"/>
    <property type="match status" value="1"/>
</dbReference>
<dbReference type="STRING" id="1227496.C489_18756"/>
<dbReference type="Gene3D" id="3.40.50.2000">
    <property type="entry name" value="Glycogen Phosphorylase B"/>
    <property type="match status" value="2"/>
</dbReference>
<keyword evidence="3" id="KW-0808">Transferase</keyword>
<protein>
    <submittedName>
        <fullName evidence="3">Glycosyl transferase family protein</fullName>
    </submittedName>
</protein>
<name>L9XPY2_9EURY</name>
<sequence length="347" mass="38899">MLYELTKRGIDTEVILARKDGGFKSDIPDDTTLVTLDSPDPTKYTLLPTSPYLAKHLEKTNTGKLLSFMTHANITSLVAAKIAKQDIKLVIGERNHLSRKLDREPCYRATPIKFLIQNLYPKSDHIITTSNGVADDLKGYLKRETSIDTIYNPVVTDDLISKSRMNVDHVWFKSDDTPVILAAGRLHPQKDFRTLIRAFNRVVDKRDARLLILGEGPERERLESLISELEIESLVELPGSVNNPFRYMANASVFVLSSKWEGFGNVIVEAMACGCPVVATDCPSGPAEILENGEYGELVPVKRPDLLSGAIEKTLDNDNNKDRIRDRANDFTVQEITDQYLEVLELV</sequence>
<proteinExistence type="predicted"/>
<gene>
    <name evidence="3" type="ORF">C489_18756</name>
</gene>
<dbReference type="InterPro" id="IPR001296">
    <property type="entry name" value="Glyco_trans_1"/>
</dbReference>
<dbReference type="CDD" id="cd03811">
    <property type="entry name" value="GT4_GT28_WabH-like"/>
    <property type="match status" value="1"/>
</dbReference>
<dbReference type="InterPro" id="IPR028098">
    <property type="entry name" value="Glyco_trans_4-like_N"/>
</dbReference>
<accession>L9XPY2</accession>
<reference evidence="3 4" key="1">
    <citation type="journal article" date="2014" name="PLoS Genet.">
        <title>Phylogenetically driven sequencing of extremely halophilic archaea reveals strategies for static and dynamic osmo-response.</title>
        <authorList>
            <person name="Becker E.A."/>
            <person name="Seitzer P.M."/>
            <person name="Tritt A."/>
            <person name="Larsen D."/>
            <person name="Krusor M."/>
            <person name="Yao A.I."/>
            <person name="Wu D."/>
            <person name="Madern D."/>
            <person name="Eisen J.A."/>
            <person name="Darling A.E."/>
            <person name="Facciotti M.T."/>
        </authorList>
    </citation>
    <scope>NUCLEOTIDE SEQUENCE [LARGE SCALE GENOMIC DNA]</scope>
    <source>
        <strain evidence="3 4">JCM 10478</strain>
    </source>
</reference>
<evidence type="ECO:0000259" key="1">
    <source>
        <dbReference type="Pfam" id="PF00534"/>
    </source>
</evidence>
<organism evidence="3 4">
    <name type="scientific">Natrinema versiforme JCM 10478</name>
    <dbReference type="NCBI Taxonomy" id="1227496"/>
    <lineage>
        <taxon>Archaea</taxon>
        <taxon>Methanobacteriati</taxon>
        <taxon>Methanobacteriota</taxon>
        <taxon>Stenosarchaea group</taxon>
        <taxon>Halobacteria</taxon>
        <taxon>Halobacteriales</taxon>
        <taxon>Natrialbaceae</taxon>
        <taxon>Natrinema</taxon>
    </lineage>
</organism>
<dbReference type="AlphaFoldDB" id="L9XPY2"/>
<dbReference type="EMBL" id="AOID01000060">
    <property type="protein sequence ID" value="ELY63481.1"/>
    <property type="molecule type" value="Genomic_DNA"/>
</dbReference>
<keyword evidence="4" id="KW-1185">Reference proteome</keyword>
<evidence type="ECO:0000259" key="2">
    <source>
        <dbReference type="Pfam" id="PF13439"/>
    </source>
</evidence>